<keyword evidence="3" id="KW-1185">Reference proteome</keyword>
<feature type="domain" description="Arabidopsis retrotransposon Orf1 C-terminal" evidence="1">
    <location>
        <begin position="2"/>
        <end position="139"/>
    </location>
</feature>
<dbReference type="AlphaFoldDB" id="A0A803N020"/>
<dbReference type="Gramene" id="AUR62038304-RA">
    <property type="protein sequence ID" value="AUR62038304-RA:cds"/>
    <property type="gene ID" value="AUR62038304"/>
</dbReference>
<dbReference type="InterPro" id="IPR004312">
    <property type="entry name" value="ATHILA_Orf1_C"/>
</dbReference>
<dbReference type="Proteomes" id="UP000596660">
    <property type="component" value="Unplaced"/>
</dbReference>
<dbReference type="OMA" id="PRNYNAG"/>
<proteinExistence type="predicted"/>
<dbReference type="Pfam" id="PF03078">
    <property type="entry name" value="ATHILA"/>
    <property type="match status" value="1"/>
</dbReference>
<organism evidence="2 3">
    <name type="scientific">Chenopodium quinoa</name>
    <name type="common">Quinoa</name>
    <dbReference type="NCBI Taxonomy" id="63459"/>
    <lineage>
        <taxon>Eukaryota</taxon>
        <taxon>Viridiplantae</taxon>
        <taxon>Streptophyta</taxon>
        <taxon>Embryophyta</taxon>
        <taxon>Tracheophyta</taxon>
        <taxon>Spermatophyta</taxon>
        <taxon>Magnoliopsida</taxon>
        <taxon>eudicotyledons</taxon>
        <taxon>Gunneridae</taxon>
        <taxon>Pentapetalae</taxon>
        <taxon>Caryophyllales</taxon>
        <taxon>Chenopodiaceae</taxon>
        <taxon>Chenopodioideae</taxon>
        <taxon>Atripliceae</taxon>
        <taxon>Chenopodium</taxon>
    </lineage>
</organism>
<reference evidence="2" key="1">
    <citation type="journal article" date="2017" name="Nature">
        <title>The genome of Chenopodium quinoa.</title>
        <authorList>
            <person name="Jarvis D.E."/>
            <person name="Ho Y.S."/>
            <person name="Lightfoot D.J."/>
            <person name="Schmoeckel S.M."/>
            <person name="Li B."/>
            <person name="Borm T.J.A."/>
            <person name="Ohyanagi H."/>
            <person name="Mineta K."/>
            <person name="Michell C.T."/>
            <person name="Saber N."/>
            <person name="Kharbatia N.M."/>
            <person name="Rupper R.R."/>
            <person name="Sharp A.R."/>
            <person name="Dally N."/>
            <person name="Boughton B.A."/>
            <person name="Woo Y.H."/>
            <person name="Gao G."/>
            <person name="Schijlen E.G.W.M."/>
            <person name="Guo X."/>
            <person name="Momin A.A."/>
            <person name="Negrao S."/>
            <person name="Al-Babili S."/>
            <person name="Gehring C."/>
            <person name="Roessner U."/>
            <person name="Jung C."/>
            <person name="Murphy K."/>
            <person name="Arold S.T."/>
            <person name="Gojobori T."/>
            <person name="van der Linden C.G."/>
            <person name="van Loo E.N."/>
            <person name="Jellen E.N."/>
            <person name="Maughan P.J."/>
            <person name="Tester M."/>
        </authorList>
    </citation>
    <scope>NUCLEOTIDE SEQUENCE [LARGE SCALE GENOMIC DNA]</scope>
    <source>
        <strain evidence="2">cv. PI 614886</strain>
    </source>
</reference>
<protein>
    <recommendedName>
        <fullName evidence="1">Arabidopsis retrotransposon Orf1 C-terminal domain-containing protein</fullName>
    </recommendedName>
</protein>
<evidence type="ECO:0000313" key="3">
    <source>
        <dbReference type="Proteomes" id="UP000596660"/>
    </source>
</evidence>
<evidence type="ECO:0000259" key="1">
    <source>
        <dbReference type="Pfam" id="PF03078"/>
    </source>
</evidence>
<sequence>MLFEGSGLGSWLGLHAPTYKRLTLEFLSTLQVQRDTNKTPRRITFQLMNSLHNLTIRRINQVFGWPTTRTIGPRDSYPRNYNAGEFWRKITSLFEYNPRTDKATTIIHPGFRLSQRTTTNTTFVRGDSSWVVSTRELYFLWHLSEGITTLDVGFWLVDHLEDVATGSDNITTGGMITIIAAALNLDFADEEVCLGPTQLDMQSLRTVRWVVDAEGAHPYLWYASGRPYAYHPD</sequence>
<reference evidence="2" key="2">
    <citation type="submission" date="2021-03" db="UniProtKB">
        <authorList>
            <consortium name="EnsemblPlants"/>
        </authorList>
    </citation>
    <scope>IDENTIFICATION</scope>
</reference>
<evidence type="ECO:0000313" key="2">
    <source>
        <dbReference type="EnsemblPlants" id="AUR62038304-RA:cds"/>
    </source>
</evidence>
<accession>A0A803N020</accession>
<name>A0A803N020_CHEQI</name>
<dbReference type="EnsemblPlants" id="AUR62038304-RA">
    <property type="protein sequence ID" value="AUR62038304-RA:cds"/>
    <property type="gene ID" value="AUR62038304"/>
</dbReference>